<feature type="transmembrane region" description="Helical" evidence="7">
    <location>
        <begin position="205"/>
        <end position="227"/>
    </location>
</feature>
<gene>
    <name evidence="9" type="ORF">HMPREF9695_02660</name>
</gene>
<dbReference type="EMBL" id="AGWX01000004">
    <property type="protein sequence ID" value="EKS36242.1"/>
    <property type="molecule type" value="Genomic_DNA"/>
</dbReference>
<evidence type="ECO:0000256" key="3">
    <source>
        <dbReference type="ARBA" id="ARBA00022448"/>
    </source>
</evidence>
<feature type="transmembrane region" description="Helical" evidence="7">
    <location>
        <begin position="301"/>
        <end position="319"/>
    </location>
</feature>
<evidence type="ECO:0000313" key="9">
    <source>
        <dbReference type="EMBL" id="EKS36242.1"/>
    </source>
</evidence>
<organism evidence="9 10">
    <name type="scientific">Afipia broomeae ATCC 49717</name>
    <dbReference type="NCBI Taxonomy" id="883078"/>
    <lineage>
        <taxon>Bacteria</taxon>
        <taxon>Pseudomonadati</taxon>
        <taxon>Pseudomonadota</taxon>
        <taxon>Alphaproteobacteria</taxon>
        <taxon>Hyphomicrobiales</taxon>
        <taxon>Nitrobacteraceae</taxon>
        <taxon>Afipia</taxon>
    </lineage>
</organism>
<evidence type="ECO:0000256" key="1">
    <source>
        <dbReference type="ARBA" id="ARBA00004141"/>
    </source>
</evidence>
<feature type="transmembrane region" description="Helical" evidence="7">
    <location>
        <begin position="74"/>
        <end position="92"/>
    </location>
</feature>
<feature type="transmembrane region" description="Helical" evidence="7">
    <location>
        <begin position="248"/>
        <end position="281"/>
    </location>
</feature>
<feature type="transmembrane region" description="Helical" evidence="7">
    <location>
        <begin position="166"/>
        <end position="193"/>
    </location>
</feature>
<dbReference type="InterPro" id="IPR038770">
    <property type="entry name" value="Na+/solute_symporter_sf"/>
</dbReference>
<dbReference type="GO" id="GO:0015297">
    <property type="term" value="F:antiporter activity"/>
    <property type="evidence" value="ECO:0007669"/>
    <property type="project" value="InterPro"/>
</dbReference>
<evidence type="ECO:0000256" key="6">
    <source>
        <dbReference type="ARBA" id="ARBA00023136"/>
    </source>
</evidence>
<dbReference type="Gene3D" id="3.40.50.720">
    <property type="entry name" value="NAD(P)-binding Rossmann-like Domain"/>
    <property type="match status" value="1"/>
</dbReference>
<evidence type="ECO:0000256" key="4">
    <source>
        <dbReference type="ARBA" id="ARBA00022692"/>
    </source>
</evidence>
<dbReference type="HOGENOM" id="CLU_005126_9_1_5"/>
<dbReference type="Gene3D" id="1.20.1530.20">
    <property type="match status" value="1"/>
</dbReference>
<keyword evidence="3" id="KW-0813">Transport</keyword>
<dbReference type="NCBIfam" id="NF007950">
    <property type="entry name" value="PRK10669.1"/>
    <property type="match status" value="1"/>
</dbReference>
<dbReference type="PATRIC" id="fig|883078.3.peg.2743"/>
<feature type="transmembrane region" description="Helical" evidence="7">
    <location>
        <begin position="361"/>
        <end position="382"/>
    </location>
</feature>
<sequence>MGSERCTGIHFPYASKCGMHHNTPLISTVVVGLVLAFVLGALAQRVRISPLVGYLLAGVVMGPFTPGYVADQNIANELAEIGIILLMFGVGLHFSLKDLLSVRAIAVPGAVVQIAVATLLGMGLGWTLGWPVGGGLVFGLALSVASTVVLLRALQERRLVDTERGRIAVGWLIVEDLAMVLTLVLLPALAGLLKGEGTSGLSAYAMAQPVLITLGKVAAFVIFMLVVGRRVIPWVLHYVAHTGSRELFRLAVFAISLGVAFGAAVLFDVSFALGAFFAGMILSESELSQRAANETLPLRDAFAVLFFVSVGMLVDPAIIVREPLPLLVTVFIIIFGKSVAAFGIVRMFGHPTSTALTISASLAQIGEFSFILVSLGVSLALLPDRGRDLVLAGAIISIMLNPLFFVLLDRYEAKKQAAEEAAAAALSAEDSAAEVAAEAARKKPARVELPVTALTGHVVLVGYGRVGSVVGASLKQGGVPLLVIEDNPGCLEKLAQAGIEKITGNAAAPGMLVAANLEAARGLIVAIPDAFEGGQIVSKARAISATLPIIARAHSEEEIAHLKHHGANSVIMGEQEIAKAMIAQIGLASI</sequence>
<keyword evidence="10" id="KW-1185">Reference proteome</keyword>
<feature type="transmembrane region" description="Helical" evidence="7">
    <location>
        <begin position="389"/>
        <end position="408"/>
    </location>
</feature>
<feature type="transmembrane region" description="Helical" evidence="7">
    <location>
        <begin position="326"/>
        <end position="349"/>
    </location>
</feature>
<evidence type="ECO:0000256" key="7">
    <source>
        <dbReference type="SAM" id="Phobius"/>
    </source>
</evidence>
<dbReference type="eggNOG" id="COG1226">
    <property type="taxonomic scope" value="Bacteria"/>
</dbReference>
<name>K8P0Z4_9BRAD</name>
<accession>K8P0Z4</accession>
<dbReference type="PANTHER" id="PTHR42751:SF1">
    <property type="entry name" value="CATION_PROTON ANTIPORTER YBAL-RELATED"/>
    <property type="match status" value="1"/>
</dbReference>
<dbReference type="PANTHER" id="PTHR42751">
    <property type="entry name" value="SODIUM/HYDROGEN EXCHANGER FAMILY/TRKA DOMAIN PROTEIN"/>
    <property type="match status" value="1"/>
</dbReference>
<comment type="subcellular location">
    <subcellularLocation>
        <location evidence="1">Membrane</location>
        <topology evidence="1">Multi-pass membrane protein</topology>
    </subcellularLocation>
</comment>
<dbReference type="Pfam" id="PF00999">
    <property type="entry name" value="Na_H_Exchanger"/>
    <property type="match status" value="1"/>
</dbReference>
<comment type="similarity">
    <text evidence="2">Belongs to the monovalent cation:proton antiporter 2 (CPA2) transporter (TC 2.A.37) family.</text>
</comment>
<evidence type="ECO:0000256" key="2">
    <source>
        <dbReference type="ARBA" id="ARBA00005551"/>
    </source>
</evidence>
<evidence type="ECO:0000256" key="5">
    <source>
        <dbReference type="ARBA" id="ARBA00022989"/>
    </source>
</evidence>
<dbReference type="PROSITE" id="PS51201">
    <property type="entry name" value="RCK_N"/>
    <property type="match status" value="1"/>
</dbReference>
<dbReference type="InterPro" id="IPR036291">
    <property type="entry name" value="NAD(P)-bd_dom_sf"/>
</dbReference>
<feature type="transmembrane region" description="Helical" evidence="7">
    <location>
        <begin position="132"/>
        <end position="154"/>
    </location>
</feature>
<dbReference type="GO" id="GO:0006813">
    <property type="term" value="P:potassium ion transport"/>
    <property type="evidence" value="ECO:0007669"/>
    <property type="project" value="InterPro"/>
</dbReference>
<dbReference type="SUPFAM" id="SSF51735">
    <property type="entry name" value="NAD(P)-binding Rossmann-fold domains"/>
    <property type="match status" value="1"/>
</dbReference>
<dbReference type="AlphaFoldDB" id="K8P0Z4"/>
<dbReference type="Proteomes" id="UP000001096">
    <property type="component" value="Unassembled WGS sequence"/>
</dbReference>
<keyword evidence="5 7" id="KW-1133">Transmembrane helix</keyword>
<keyword evidence="4 7" id="KW-0812">Transmembrane</keyword>
<reference evidence="9 10" key="1">
    <citation type="submission" date="2012-04" db="EMBL/GenBank/DDBJ databases">
        <title>The Genome Sequence of Afipia broomeae ATCC 49717.</title>
        <authorList>
            <consortium name="The Broad Institute Genome Sequencing Platform"/>
            <person name="Earl A."/>
            <person name="Ward D."/>
            <person name="Feldgarden M."/>
            <person name="Gevers D."/>
            <person name="Huys G."/>
            <person name="Walker B."/>
            <person name="Young S.K."/>
            <person name="Zeng Q."/>
            <person name="Gargeya S."/>
            <person name="Fitzgerald M."/>
            <person name="Haas B."/>
            <person name="Abouelleil A."/>
            <person name="Alvarado L."/>
            <person name="Arachchi H.M."/>
            <person name="Berlin A."/>
            <person name="Chapman S.B."/>
            <person name="Goldberg J."/>
            <person name="Griggs A."/>
            <person name="Gujja S."/>
            <person name="Hansen M."/>
            <person name="Howarth C."/>
            <person name="Imamovic A."/>
            <person name="Larimer J."/>
            <person name="McCowen C."/>
            <person name="Montmayeur A."/>
            <person name="Murphy C."/>
            <person name="Neiman D."/>
            <person name="Pearson M."/>
            <person name="Priest M."/>
            <person name="Roberts A."/>
            <person name="Saif S."/>
            <person name="Shea T."/>
            <person name="Sisk P."/>
            <person name="Sykes S."/>
            <person name="Wortman J."/>
            <person name="Nusbaum C."/>
            <person name="Birren B."/>
        </authorList>
    </citation>
    <scope>NUCLEOTIDE SEQUENCE [LARGE SCALE GENOMIC DNA]</scope>
    <source>
        <strain evidence="9 10">ATCC 49717</strain>
    </source>
</reference>
<feature type="transmembrane region" description="Helical" evidence="7">
    <location>
        <begin position="51"/>
        <end position="68"/>
    </location>
</feature>
<protein>
    <submittedName>
        <fullName evidence="9">Monovalent cation:proton antiporter-2 (CPA2) family transporter</fullName>
    </submittedName>
</protein>
<feature type="transmembrane region" description="Helical" evidence="7">
    <location>
        <begin position="104"/>
        <end position="126"/>
    </location>
</feature>
<dbReference type="eggNOG" id="COG4651">
    <property type="taxonomic scope" value="Bacteria"/>
</dbReference>
<evidence type="ECO:0000259" key="8">
    <source>
        <dbReference type="PROSITE" id="PS51201"/>
    </source>
</evidence>
<dbReference type="Pfam" id="PF02254">
    <property type="entry name" value="TrkA_N"/>
    <property type="match status" value="1"/>
</dbReference>
<feature type="domain" description="RCK N-terminal" evidence="8">
    <location>
        <begin position="455"/>
        <end position="572"/>
    </location>
</feature>
<proteinExistence type="inferred from homology"/>
<evidence type="ECO:0000313" key="10">
    <source>
        <dbReference type="Proteomes" id="UP000001096"/>
    </source>
</evidence>
<dbReference type="InterPro" id="IPR006153">
    <property type="entry name" value="Cation/H_exchanger_TM"/>
</dbReference>
<dbReference type="InterPro" id="IPR003148">
    <property type="entry name" value="RCK_N"/>
</dbReference>
<dbReference type="GO" id="GO:1902600">
    <property type="term" value="P:proton transmembrane transport"/>
    <property type="evidence" value="ECO:0007669"/>
    <property type="project" value="InterPro"/>
</dbReference>
<comment type="caution">
    <text evidence="9">The sequence shown here is derived from an EMBL/GenBank/DDBJ whole genome shotgun (WGS) entry which is preliminary data.</text>
</comment>
<keyword evidence="6 7" id="KW-0472">Membrane</keyword>
<feature type="transmembrane region" description="Helical" evidence="7">
    <location>
        <begin position="25"/>
        <end position="44"/>
    </location>
</feature>
<dbReference type="GO" id="GO:0016020">
    <property type="term" value="C:membrane"/>
    <property type="evidence" value="ECO:0007669"/>
    <property type="project" value="UniProtKB-SubCell"/>
</dbReference>